<evidence type="ECO:0000256" key="3">
    <source>
        <dbReference type="PROSITE-ProRule" id="PRU00339"/>
    </source>
</evidence>
<feature type="repeat" description="TPR" evidence="3">
    <location>
        <begin position="1814"/>
        <end position="1847"/>
    </location>
</feature>
<feature type="repeat" description="TPR" evidence="3">
    <location>
        <begin position="2054"/>
        <end position="2087"/>
    </location>
</feature>
<feature type="repeat" description="TPR" evidence="3">
    <location>
        <begin position="1222"/>
        <end position="1255"/>
    </location>
</feature>
<feature type="repeat" description="TPR" evidence="3">
    <location>
        <begin position="2020"/>
        <end position="2053"/>
    </location>
</feature>
<feature type="repeat" description="TPR" evidence="3">
    <location>
        <begin position="1780"/>
        <end position="1813"/>
    </location>
</feature>
<organism evidence="5 7">
    <name type="scientific">Pogona vitticeps</name>
    <name type="common">central bearded dragon</name>
    <dbReference type="NCBI Taxonomy" id="103695"/>
    <lineage>
        <taxon>Eukaryota</taxon>
        <taxon>Metazoa</taxon>
        <taxon>Chordata</taxon>
        <taxon>Craniata</taxon>
        <taxon>Vertebrata</taxon>
        <taxon>Euteleostomi</taxon>
        <taxon>Lepidosauria</taxon>
        <taxon>Squamata</taxon>
        <taxon>Bifurcata</taxon>
        <taxon>Unidentata</taxon>
        <taxon>Episquamata</taxon>
        <taxon>Toxicofera</taxon>
        <taxon>Iguania</taxon>
        <taxon>Acrodonta</taxon>
        <taxon>Agamidae</taxon>
        <taxon>Amphibolurinae</taxon>
        <taxon>Pogona</taxon>
    </lineage>
</organism>
<accession>A0ABM5FAR6</accession>
<gene>
    <name evidence="6 7" type="primary">TTC6</name>
</gene>
<dbReference type="InterPro" id="IPR019734">
    <property type="entry name" value="TPR_rpt"/>
</dbReference>
<dbReference type="Pfam" id="PF13181">
    <property type="entry name" value="TPR_8"/>
    <property type="match status" value="5"/>
</dbReference>
<evidence type="ECO:0000256" key="4">
    <source>
        <dbReference type="SAM" id="MobiDB-lite"/>
    </source>
</evidence>
<dbReference type="Pfam" id="PF13432">
    <property type="entry name" value="TPR_16"/>
    <property type="match status" value="2"/>
</dbReference>
<dbReference type="InterPro" id="IPR011990">
    <property type="entry name" value="TPR-like_helical_dom_sf"/>
</dbReference>
<dbReference type="Gene3D" id="1.25.40.10">
    <property type="entry name" value="Tetratricopeptide repeat domain"/>
    <property type="match status" value="11"/>
</dbReference>
<evidence type="ECO:0000256" key="1">
    <source>
        <dbReference type="ARBA" id="ARBA00022737"/>
    </source>
</evidence>
<feature type="repeat" description="TPR" evidence="3">
    <location>
        <begin position="1986"/>
        <end position="2019"/>
    </location>
</feature>
<feature type="repeat" description="TPR" evidence="3">
    <location>
        <begin position="1154"/>
        <end position="1187"/>
    </location>
</feature>
<feature type="region of interest" description="Disordered" evidence="4">
    <location>
        <begin position="464"/>
        <end position="510"/>
    </location>
</feature>
<keyword evidence="1" id="KW-0677">Repeat</keyword>
<reference evidence="5 6" key="1">
    <citation type="submission" date="2025-05" db="UniProtKB">
        <authorList>
            <consortium name="RefSeq"/>
        </authorList>
    </citation>
    <scope>NUCLEOTIDE SEQUENCE [LARGE SCALE GENOMIC DNA]</scope>
</reference>
<feature type="region of interest" description="Disordered" evidence="4">
    <location>
        <begin position="1094"/>
        <end position="1115"/>
    </location>
</feature>
<feature type="repeat" description="TPR" evidence="3">
    <location>
        <begin position="1608"/>
        <end position="1641"/>
    </location>
</feature>
<dbReference type="PANTHER" id="PTHR44858:SF1">
    <property type="entry name" value="UDP-N-ACETYLGLUCOSAMINE--PEPTIDE N-ACETYLGLUCOSAMINYLTRANSFERASE SPINDLY-RELATED"/>
    <property type="match status" value="1"/>
</dbReference>
<feature type="compositionally biased region" description="Basic and acidic residues" evidence="4">
    <location>
        <begin position="1097"/>
        <end position="1115"/>
    </location>
</feature>
<feature type="region of interest" description="Disordered" evidence="4">
    <location>
        <begin position="231"/>
        <end position="291"/>
    </location>
</feature>
<dbReference type="SUPFAM" id="SSF48452">
    <property type="entry name" value="TPR-like"/>
    <property type="match status" value="4"/>
</dbReference>
<feature type="repeat" description="TPR" evidence="3">
    <location>
        <begin position="1462"/>
        <end position="1495"/>
    </location>
</feature>
<dbReference type="InterPro" id="IPR013105">
    <property type="entry name" value="TPR_2"/>
</dbReference>
<sequence length="2124" mass="240984">MARKHEHFGLRYLEELNILKERENICKESRREFLKFKQETTTAPTDLSKPLLEVTAPEESMQSILSQSSGLEAPLLFTESAQFPFELDTAKIKKKVRISPDIIDTQKQTEDIKTQQKISSKKEPNIDKKQSHASRKANLECKSDTLEYEGEKAPVVIASLAGTSKQLTISKKPESPQKAKYQKVVRRKSQFKSPVFLQQDSTLIEQTDKKILSEHARHIIAVPSTFTTEMDDSHSVISSLSEKSKITKEHSKRSPQGSLADFEKPQSKKDSASSSAKSVPESMEEILSRSRSGISKVHVKYFSRSKSQMQASAHKLSSGPSQRSIDEIIASLTSTAPTASDLRIKELVESILGQDYNIKIELPAVKKETQSSELAMEVTSAGPEQVTPSSSVGTELWMTEVESPVEAVTEQVTPADTEQTKLETTASPQKESVFYEVEQKAPTVEDTAKVEDIPESSKRGSIFFKEEEEASKDIPGSSQRGNVSFKTQQEASQMPEETAKVEDTSRSSQRGGIYYKIQQEAPKEEYTAKLETQEELTEKAEEKPVCGLRIPSQEVQSIRESESGSSLEIEQIQESVSSMAKDWKKCKTEGSEESLFPGMGLTIKGKAFSKVKPVEIQKSLADVSEPQPLSLLSTWTTKIKDVDYPLIHLLCTGYPRCILPINLQLVSRVHHTLDKKGHHVLLPSVNLTSHKSEDFFPATAALEEQMEGERICHEGLPISEVYQSSQEDGIKVLPPRSPRSMPEWQRVAEYYVEKPQLELLGKQVKLHPASLKMFWTPAPQKFAASLSLMKETLFSKYESNLISGVIYENFSCDLRDKEESDSDDDFDNILSNLTLRRRCSSCPQLFFSGSESEVDSIRRTKSAPELSSYRDKTSLKISTNFRTTMEEISIMKKHISLADAEAVIPETKISSAKLQEIKTVPNQIILPSSQGISTTEKDSDSVLTSTMKLAAGSLFSSATEPAEHVPPLDDIALAEKARKAGITYIVFPKKTSRRKSLKSGRCITPQVLETVYDKLNEPPRILKRSVSLGKLPTHNKFIIQVSRAVQHYRSPSLPCWLDFAKFLEEQGRKPEDTDDYLFVRMIWNKWFDELYPPSRPSTEDKSVSSKKEREEETKEKEITDSVNPLLIEGRTEELEQCLSEINRISQINEECLSAFNYCRRGALYRKIGKMKAAMDDLEKAISLEPKLVNAYWHRHLLFLYHNKILQALEDLNFIIKCNKNNADAYLSRADIYKRQGDNSLAIINYTLAMRCRPTDDEIYYKRGEAYEQEGDLLLAMEDYSKCLCYNPKRIDALMKHGIYYFNKSAWNVAINDFTTVIEEDPNNAEARTYRGRAHLKQKQYKNSAEDFSAAIHLNPRNWLAYYYRGCILRKIDPKQALQDFSISVLLDDSYDNLGAFLHRGVLYAEQKQWMLAIYDFKSALELDRTLTEAYVNIGLIFMLHLDHYFESIRQFTHAIQVDPLDIRPYLCRAQAYNKIHDLKSAVKDINRAIHLQPNSAHLCLKRGQYLLAMKNYELASFCIYQVAKVDQGSLECSLVQEALVQSFCQNHNKAIECALSVTKQEPEPAMFVLLGKIQMKARKHKDAIASFKQALKLLTGTAKNPPNTFEAAEMYFLIGQCYMEQISLFEACDAFTAAVRLYPHYADAFYQRGLCRMQLQQAKCILDFNKTLSVSPKHFQAYLSRAAYYGSKGRFSKAIMNCTEAIKIEPRSVRAYLYRGVLKFYNRTYKEAAEDLTNATLLDNTCILAYYNRAISFHQLKEYKKALIDYGIVLLLEANKDIVLKVLINRALLYTELEEYTNALEDFLETAQSKPKDTKLLQVIGLCCHRLQKYEEAVQSFSKVLKLDPFSLDGYIGRGNSYLEYGHVEGTEQALKDFLKALHLNPISIKARVCLGYNLQALGKFQKAWAQFTAAILLDPKCHIAYDGRAIVCLQMGDTFAAFQDTNAALKIITNAELLTNRGVINQFMGYLNCAMKDYQQAITIDPKYALAYYNAANIYFVNKQFSQANNYYTKALTLDPQNESAFLNRAITNTLLKNFEEAKEDFEKAVCLSPFSAAIYFNKANLYNMLQQYEQAEEDISKALSIQPYDSLMYKLRADIRGKMGFIREAIADYKKAVSIQELISTG</sequence>
<keyword evidence="2 3" id="KW-0802">TPR repeat</keyword>
<dbReference type="SUPFAM" id="SSF48439">
    <property type="entry name" value="Protein prenylyltransferase"/>
    <property type="match status" value="1"/>
</dbReference>
<feature type="compositionally biased region" description="Polar residues" evidence="4">
    <location>
        <begin position="476"/>
        <end position="492"/>
    </location>
</feature>
<evidence type="ECO:0000256" key="2">
    <source>
        <dbReference type="ARBA" id="ARBA00022803"/>
    </source>
</evidence>
<evidence type="ECO:0000313" key="6">
    <source>
        <dbReference type="RefSeq" id="XP_072842497.1"/>
    </source>
</evidence>
<feature type="compositionally biased region" description="Basic and acidic residues" evidence="4">
    <location>
        <begin position="261"/>
        <end position="271"/>
    </location>
</feature>
<keyword evidence="5" id="KW-1185">Reference proteome</keyword>
<dbReference type="PROSITE" id="PS50293">
    <property type="entry name" value="TPR_REGION"/>
    <property type="match status" value="1"/>
</dbReference>
<feature type="repeat" description="TPR" evidence="3">
    <location>
        <begin position="1675"/>
        <end position="1708"/>
    </location>
</feature>
<dbReference type="SMART" id="SM00028">
    <property type="entry name" value="TPR"/>
    <property type="match status" value="26"/>
</dbReference>
<dbReference type="PROSITE" id="PS50005">
    <property type="entry name" value="TPR"/>
    <property type="match status" value="15"/>
</dbReference>
<feature type="repeat" description="TPR" evidence="3">
    <location>
        <begin position="1256"/>
        <end position="1289"/>
    </location>
</feature>
<feature type="compositionally biased region" description="Basic and acidic residues" evidence="4">
    <location>
        <begin position="107"/>
        <end position="130"/>
    </location>
</feature>
<feature type="repeat" description="TPR" evidence="3">
    <location>
        <begin position="1324"/>
        <end position="1357"/>
    </location>
</feature>
<feature type="region of interest" description="Disordered" evidence="4">
    <location>
        <begin position="107"/>
        <end position="136"/>
    </location>
</feature>
<feature type="repeat" description="TPR" evidence="3">
    <location>
        <begin position="1290"/>
        <end position="1323"/>
    </location>
</feature>
<dbReference type="InterPro" id="IPR050498">
    <property type="entry name" value="Ycf3"/>
</dbReference>
<proteinExistence type="predicted"/>
<dbReference type="Pfam" id="PF07719">
    <property type="entry name" value="TPR_2"/>
    <property type="match status" value="1"/>
</dbReference>
<dbReference type="RefSeq" id="XP_072842497.1">
    <property type="nucleotide sequence ID" value="XM_072986396.1"/>
</dbReference>
<dbReference type="GeneID" id="110086374"/>
<feature type="repeat" description="TPR" evidence="3">
    <location>
        <begin position="1564"/>
        <end position="1597"/>
    </location>
</feature>
<evidence type="ECO:0000313" key="5">
    <source>
        <dbReference type="Proteomes" id="UP001652642"/>
    </source>
</evidence>
<evidence type="ECO:0000313" key="7">
    <source>
        <dbReference type="RefSeq" id="XP_072842498.1"/>
    </source>
</evidence>
<name>A0ABM5FAR6_9SAUR</name>
<dbReference type="RefSeq" id="XP_072842498.1">
    <property type="nucleotide sequence ID" value="XM_072986397.1"/>
</dbReference>
<dbReference type="Proteomes" id="UP001652642">
    <property type="component" value="Chromosome 1"/>
</dbReference>
<protein>
    <submittedName>
        <fullName evidence="6 7">Tetratricopeptide repeat protein 6 isoform X1</fullName>
    </submittedName>
</protein>
<dbReference type="PANTHER" id="PTHR44858">
    <property type="entry name" value="TETRATRICOPEPTIDE REPEAT PROTEIN 6"/>
    <property type="match status" value="1"/>
</dbReference>
<feature type="repeat" description="TPR" evidence="3">
    <location>
        <begin position="1952"/>
        <end position="1985"/>
    </location>
</feature>